<evidence type="ECO:0000259" key="9">
    <source>
        <dbReference type="PROSITE" id="PS51192"/>
    </source>
</evidence>
<dbReference type="InterPro" id="IPR027417">
    <property type="entry name" value="P-loop_NTPase"/>
</dbReference>
<accession>A0A804JBN1</accession>
<keyword evidence="3" id="KW-0547">Nucleotide-binding</keyword>
<feature type="region of interest" description="Disordered" evidence="8">
    <location>
        <begin position="77"/>
        <end position="102"/>
    </location>
</feature>
<keyword evidence="11" id="KW-1185">Reference proteome</keyword>
<dbReference type="InParanoid" id="A0A804JBN1"/>
<reference evidence="10" key="1">
    <citation type="submission" date="2021-05" db="UniProtKB">
        <authorList>
            <consortium name="EnsemblPlants"/>
        </authorList>
    </citation>
    <scope>IDENTIFICATION</scope>
    <source>
        <strain evidence="10">subsp. malaccensis</strain>
    </source>
</reference>
<organism evidence="10 11">
    <name type="scientific">Musa acuminata subsp. malaccensis</name>
    <name type="common">Wild banana</name>
    <name type="synonym">Musa malaccensis</name>
    <dbReference type="NCBI Taxonomy" id="214687"/>
    <lineage>
        <taxon>Eukaryota</taxon>
        <taxon>Viridiplantae</taxon>
        <taxon>Streptophyta</taxon>
        <taxon>Embryophyta</taxon>
        <taxon>Tracheophyta</taxon>
        <taxon>Spermatophyta</taxon>
        <taxon>Magnoliopsida</taxon>
        <taxon>Liliopsida</taxon>
        <taxon>Zingiberales</taxon>
        <taxon>Musaceae</taxon>
        <taxon>Musa</taxon>
    </lineage>
</organism>
<dbReference type="InterPro" id="IPR014001">
    <property type="entry name" value="Helicase_ATP-bd"/>
</dbReference>
<evidence type="ECO:0000256" key="8">
    <source>
        <dbReference type="SAM" id="MobiDB-lite"/>
    </source>
</evidence>
<feature type="compositionally biased region" description="Acidic residues" evidence="8">
    <location>
        <begin position="77"/>
        <end position="92"/>
    </location>
</feature>
<sequence>MEEVKKVIDINSTTTILEPETSIRGGLYLPQQERVMYRPPERKLNLGLDVLASIKREKGDMGFKAPAPKKVVTFDSFDEDEKCDPSEIEESRDDSPCGLRGHTSRQYRASFVEENSLQESTMTSDGAGSQTSHSQRTNETPRLEGKHRLHFTVAADSEENEAAESTLTTFKPYEITEEMRQEMDYNADRAWYDRDEHNTMFDGDSSSLFGGDDASYKKKEASLAKKLTRKDGTLMTLAQSKKLSQLTADNAQWEDRQLLRSGAVRGTEVQIDFEDEDERKVILLVHGMLKLDLIVLQYYSVMALSLPLMLCSSEYLVVLFCHEGGFWATSSSEVSTFAKSKSISQQRQYLPIYSVREELLKVVRENQVIVVVGETGSGKTTQLTQYLHEDGYTNSSIIGCTQPRRVAAMSVAKRVSEEMETELGDKVGYAIRFEDVTGPNTIIKYMTDGVLLRETLKDSDLDKYRVIIMDEAHERSLSTDVLFGILKKVVARRRDFKLIVTSATLNAKKFSDFFGGVPTFQIPGRTFHVNILYSKTP</sequence>
<name>A0A804JBN1_MUSAM</name>
<dbReference type="EnsemblPlants" id="Ma06_t02040.1">
    <property type="protein sequence ID" value="Ma06_p02040.1"/>
    <property type="gene ID" value="Ma06_g02040"/>
</dbReference>
<dbReference type="GO" id="GO:0006397">
    <property type="term" value="P:mRNA processing"/>
    <property type="evidence" value="ECO:0007669"/>
    <property type="project" value="UniProtKB-KW"/>
</dbReference>
<dbReference type="SMART" id="SM00487">
    <property type="entry name" value="DEXDc"/>
    <property type="match status" value="1"/>
</dbReference>
<evidence type="ECO:0000313" key="11">
    <source>
        <dbReference type="Proteomes" id="UP000012960"/>
    </source>
</evidence>
<dbReference type="Proteomes" id="UP000012960">
    <property type="component" value="Unplaced"/>
</dbReference>
<dbReference type="AlphaFoldDB" id="A0A804JBN1"/>
<dbReference type="InterPro" id="IPR011545">
    <property type="entry name" value="DEAD/DEAH_box_helicase_dom"/>
</dbReference>
<dbReference type="EC" id="3.6.4.13" evidence="1"/>
<dbReference type="GO" id="GO:0003676">
    <property type="term" value="F:nucleic acid binding"/>
    <property type="evidence" value="ECO:0007669"/>
    <property type="project" value="InterPro"/>
</dbReference>
<evidence type="ECO:0000256" key="4">
    <source>
        <dbReference type="ARBA" id="ARBA00022801"/>
    </source>
</evidence>
<evidence type="ECO:0000256" key="3">
    <source>
        <dbReference type="ARBA" id="ARBA00022741"/>
    </source>
</evidence>
<feature type="compositionally biased region" description="Polar residues" evidence="8">
    <location>
        <begin position="114"/>
        <end position="138"/>
    </location>
</feature>
<keyword evidence="4" id="KW-0378">Hydrolase</keyword>
<comment type="catalytic activity">
    <reaction evidence="7">
        <text>ATP + H2O = ADP + phosphate + H(+)</text>
        <dbReference type="Rhea" id="RHEA:13065"/>
        <dbReference type="ChEBI" id="CHEBI:15377"/>
        <dbReference type="ChEBI" id="CHEBI:15378"/>
        <dbReference type="ChEBI" id="CHEBI:30616"/>
        <dbReference type="ChEBI" id="CHEBI:43474"/>
        <dbReference type="ChEBI" id="CHEBI:456216"/>
        <dbReference type="EC" id="3.6.4.13"/>
    </reaction>
</comment>
<evidence type="ECO:0000256" key="1">
    <source>
        <dbReference type="ARBA" id="ARBA00012552"/>
    </source>
</evidence>
<dbReference type="SUPFAM" id="SSF52540">
    <property type="entry name" value="P-loop containing nucleoside triphosphate hydrolases"/>
    <property type="match status" value="1"/>
</dbReference>
<dbReference type="GO" id="GO:0003724">
    <property type="term" value="F:RNA helicase activity"/>
    <property type="evidence" value="ECO:0007669"/>
    <property type="project" value="UniProtKB-EC"/>
</dbReference>
<dbReference type="PROSITE" id="PS51192">
    <property type="entry name" value="HELICASE_ATP_BIND_1"/>
    <property type="match status" value="1"/>
</dbReference>
<feature type="domain" description="Helicase ATP-binding" evidence="9">
    <location>
        <begin position="360"/>
        <end position="523"/>
    </location>
</feature>
<evidence type="ECO:0000256" key="6">
    <source>
        <dbReference type="ARBA" id="ARBA00022840"/>
    </source>
</evidence>
<keyword evidence="6" id="KW-0067">ATP-binding</keyword>
<evidence type="ECO:0000256" key="7">
    <source>
        <dbReference type="ARBA" id="ARBA00047984"/>
    </source>
</evidence>
<dbReference type="PANTHER" id="PTHR18934:SF91">
    <property type="entry name" value="PRE-MRNA-SPLICING FACTOR ATP-DEPENDENT RNA HELICASE PRP16"/>
    <property type="match status" value="1"/>
</dbReference>
<dbReference type="PANTHER" id="PTHR18934">
    <property type="entry name" value="ATP-DEPENDENT RNA HELICASE"/>
    <property type="match status" value="1"/>
</dbReference>
<evidence type="ECO:0000313" key="10">
    <source>
        <dbReference type="EnsemblPlants" id="Ma06_p02040.1"/>
    </source>
</evidence>
<dbReference type="Gramene" id="Ma06_t02040.1">
    <property type="protein sequence ID" value="Ma06_p02040.1"/>
    <property type="gene ID" value="Ma06_g02040"/>
</dbReference>
<dbReference type="FunFam" id="3.40.50.300:FF:000615">
    <property type="entry name" value="pre-mRNA-splicing factor ATP-dependent RNA helicase DEAH7"/>
    <property type="match status" value="1"/>
</dbReference>
<dbReference type="Pfam" id="PF00270">
    <property type="entry name" value="DEAD"/>
    <property type="match status" value="1"/>
</dbReference>
<dbReference type="OMA" id="AMSIHIR"/>
<dbReference type="GO" id="GO:0016787">
    <property type="term" value="F:hydrolase activity"/>
    <property type="evidence" value="ECO:0007669"/>
    <property type="project" value="UniProtKB-KW"/>
</dbReference>
<evidence type="ECO:0000256" key="5">
    <source>
        <dbReference type="ARBA" id="ARBA00022806"/>
    </source>
</evidence>
<proteinExistence type="predicted"/>
<keyword evidence="5" id="KW-0347">Helicase</keyword>
<feature type="region of interest" description="Disordered" evidence="8">
    <location>
        <begin position="114"/>
        <end position="146"/>
    </location>
</feature>
<dbReference type="GO" id="GO:0005524">
    <property type="term" value="F:ATP binding"/>
    <property type="evidence" value="ECO:0007669"/>
    <property type="project" value="UniProtKB-KW"/>
</dbReference>
<protein>
    <recommendedName>
        <fullName evidence="1">RNA helicase</fullName>
        <ecNumber evidence="1">3.6.4.13</ecNumber>
    </recommendedName>
</protein>
<evidence type="ECO:0000256" key="2">
    <source>
        <dbReference type="ARBA" id="ARBA00022664"/>
    </source>
</evidence>
<dbReference type="Gene3D" id="3.40.50.300">
    <property type="entry name" value="P-loop containing nucleotide triphosphate hydrolases"/>
    <property type="match status" value="1"/>
</dbReference>
<keyword evidence="2" id="KW-0507">mRNA processing</keyword>